<feature type="compositionally biased region" description="Polar residues" evidence="1">
    <location>
        <begin position="9"/>
        <end position="22"/>
    </location>
</feature>
<feature type="region of interest" description="Disordered" evidence="1">
    <location>
        <begin position="1"/>
        <end position="120"/>
    </location>
</feature>
<organism evidence="3 4">
    <name type="scientific">Hevea brasiliensis</name>
    <name type="common">Para rubber tree</name>
    <name type="synonym">Siphonia brasiliensis</name>
    <dbReference type="NCBI Taxonomy" id="3981"/>
    <lineage>
        <taxon>Eukaryota</taxon>
        <taxon>Viridiplantae</taxon>
        <taxon>Streptophyta</taxon>
        <taxon>Embryophyta</taxon>
        <taxon>Tracheophyta</taxon>
        <taxon>Spermatophyta</taxon>
        <taxon>Magnoliopsida</taxon>
        <taxon>eudicotyledons</taxon>
        <taxon>Gunneridae</taxon>
        <taxon>Pentapetalae</taxon>
        <taxon>rosids</taxon>
        <taxon>fabids</taxon>
        <taxon>Malpighiales</taxon>
        <taxon>Euphorbiaceae</taxon>
        <taxon>Crotonoideae</taxon>
        <taxon>Micrandreae</taxon>
        <taxon>Hevea</taxon>
    </lineage>
</organism>
<dbReference type="PANTHER" id="PTHR36027:SF1">
    <property type="entry name" value="MEIOSIS-SPECIFIC PROTEIN ASY3"/>
    <property type="match status" value="1"/>
</dbReference>
<feature type="compositionally biased region" description="Basic and acidic residues" evidence="1">
    <location>
        <begin position="59"/>
        <end position="73"/>
    </location>
</feature>
<dbReference type="GO" id="GO:0051321">
    <property type="term" value="P:meiotic cell cycle"/>
    <property type="evidence" value="ECO:0007669"/>
    <property type="project" value="InterPro"/>
</dbReference>
<comment type="caution">
    <text evidence="3">The sequence shown here is derived from an EMBL/GenBank/DDBJ whole genome shotgun (WGS) entry which is preliminary data.</text>
</comment>
<protein>
    <recommendedName>
        <fullName evidence="2">Meiosis-specific protein ASY3-like coiled-coil domain-containing protein</fullName>
    </recommendedName>
</protein>
<dbReference type="PANTHER" id="PTHR36027">
    <property type="entry name" value="MEIOSIS-SPECIFIC PROTEIN ASY3"/>
    <property type="match status" value="1"/>
</dbReference>
<proteinExistence type="predicted"/>
<feature type="compositionally biased region" description="Acidic residues" evidence="1">
    <location>
        <begin position="88"/>
        <end position="97"/>
    </location>
</feature>
<dbReference type="AlphaFoldDB" id="A0A6A6NIE3"/>
<evidence type="ECO:0000313" key="3">
    <source>
        <dbReference type="EMBL" id="KAF2324989.1"/>
    </source>
</evidence>
<accession>A0A6A6NIE3</accession>
<dbReference type="Proteomes" id="UP000467840">
    <property type="component" value="Chromosome 5"/>
</dbReference>
<dbReference type="Pfam" id="PF20435">
    <property type="entry name" value="ASY3-like"/>
    <property type="match status" value="2"/>
</dbReference>
<name>A0A6A6NIE3_HEVBR</name>
<feature type="domain" description="Meiosis-specific protein ASY3-like coiled-coil" evidence="2">
    <location>
        <begin position="190"/>
        <end position="306"/>
    </location>
</feature>
<reference evidence="3 4" key="1">
    <citation type="journal article" date="2020" name="Mol. Plant">
        <title>The Chromosome-Based Rubber Tree Genome Provides New Insights into Spurge Genome Evolution and Rubber Biosynthesis.</title>
        <authorList>
            <person name="Liu J."/>
            <person name="Shi C."/>
            <person name="Shi C.C."/>
            <person name="Li W."/>
            <person name="Zhang Q.J."/>
            <person name="Zhang Y."/>
            <person name="Li K."/>
            <person name="Lu H.F."/>
            <person name="Shi C."/>
            <person name="Zhu S.T."/>
            <person name="Xiao Z.Y."/>
            <person name="Nan H."/>
            <person name="Yue Y."/>
            <person name="Zhu X.G."/>
            <person name="Wu Y."/>
            <person name="Hong X.N."/>
            <person name="Fan G.Y."/>
            <person name="Tong Y."/>
            <person name="Zhang D."/>
            <person name="Mao C.L."/>
            <person name="Liu Y.L."/>
            <person name="Hao S.J."/>
            <person name="Liu W.Q."/>
            <person name="Lv M.Q."/>
            <person name="Zhang H.B."/>
            <person name="Liu Y."/>
            <person name="Hu-Tang G.R."/>
            <person name="Wang J.P."/>
            <person name="Wang J.H."/>
            <person name="Sun Y.H."/>
            <person name="Ni S.B."/>
            <person name="Chen W.B."/>
            <person name="Zhang X.C."/>
            <person name="Jiao Y.N."/>
            <person name="Eichler E.E."/>
            <person name="Li G.H."/>
            <person name="Liu X."/>
            <person name="Gao L.Z."/>
        </authorList>
    </citation>
    <scope>NUCLEOTIDE SEQUENCE [LARGE SCALE GENOMIC DNA]</scope>
    <source>
        <strain evidence="4">cv. GT1</strain>
        <tissue evidence="3">Leaf</tissue>
    </source>
</reference>
<sequence>MKLCEILGTVSSPRSQPSNSQAREAGANNVKQEKIHPQNCDAVVKPVQNSDTIETDSENPDHPDDAVELKDSPCYKSSPLTGRKEVEDGLSESSSEDGDSKALKKVHRDALSPETATAERSTFTLYPSKRLRNHEGNGVPQFVSTSPSPKGTTTLTYYYFLLYIFLYWVKVTGTQSLQNNAKRMNWKGLLVVKLFVLALENFKNKMKSVTRKKSSEILMSVSEDIHLQLQNIESQIQTDVGKLTSISKSKRKRLETRLQEQQEKLKLIHDKFKEDIHQHLHDCKRTVEELEMHHNELKGTVKKQKVYDIVYMVVGSFIPGSHILALLNIETSELALVTVHNLVELYPLHQHL</sequence>
<keyword evidence="4" id="KW-1185">Reference proteome</keyword>
<gene>
    <name evidence="3" type="ORF">GH714_022097</name>
</gene>
<evidence type="ECO:0000259" key="2">
    <source>
        <dbReference type="Pfam" id="PF20435"/>
    </source>
</evidence>
<dbReference type="InterPro" id="IPR037731">
    <property type="entry name" value="ASY3-like"/>
</dbReference>
<dbReference type="InterPro" id="IPR046845">
    <property type="entry name" value="ASY3-like_CC"/>
</dbReference>
<dbReference type="EMBL" id="JAAGAX010000001">
    <property type="protein sequence ID" value="KAF2324989.1"/>
    <property type="molecule type" value="Genomic_DNA"/>
</dbReference>
<feature type="domain" description="Meiosis-specific protein ASY3-like coiled-coil" evidence="2">
    <location>
        <begin position="2"/>
        <end position="62"/>
    </location>
</feature>
<evidence type="ECO:0000313" key="4">
    <source>
        <dbReference type="Proteomes" id="UP000467840"/>
    </source>
</evidence>
<evidence type="ECO:0000256" key="1">
    <source>
        <dbReference type="SAM" id="MobiDB-lite"/>
    </source>
</evidence>